<comment type="function">
    <text evidence="2">Destroys radicals which are normally produced within the cells and which are toxic to biological systems. May play a role in favoring mycobacterial survival in phagocytes.</text>
</comment>
<keyword evidence="3" id="KW-0560">Oxidoreductase</keyword>
<dbReference type="InterPro" id="IPR036423">
    <property type="entry name" value="SOD-like_Cu/Zn_dom_sf"/>
</dbReference>
<dbReference type="Pfam" id="PF00080">
    <property type="entry name" value="Sod_Cu"/>
    <property type="match status" value="1"/>
</dbReference>
<dbReference type="InterPro" id="IPR001424">
    <property type="entry name" value="SOD_Cu_Zn_dom"/>
</dbReference>
<evidence type="ECO:0000259" key="5">
    <source>
        <dbReference type="Pfam" id="PF00080"/>
    </source>
</evidence>
<evidence type="ECO:0000256" key="2">
    <source>
        <dbReference type="ARBA" id="ARBA00024900"/>
    </source>
</evidence>
<comment type="catalytic activity">
    <reaction evidence="3">
        <text>2 superoxide + 2 H(+) = H2O2 + O2</text>
        <dbReference type="Rhea" id="RHEA:20696"/>
        <dbReference type="ChEBI" id="CHEBI:15378"/>
        <dbReference type="ChEBI" id="CHEBI:15379"/>
        <dbReference type="ChEBI" id="CHEBI:16240"/>
        <dbReference type="ChEBI" id="CHEBI:18421"/>
        <dbReference type="EC" id="1.15.1.1"/>
    </reaction>
</comment>
<dbReference type="InterPro" id="IPR018152">
    <property type="entry name" value="SOD_Cu/Zn_BS"/>
</dbReference>
<dbReference type="PROSITE" id="PS00332">
    <property type="entry name" value="SOD_CU_ZN_2"/>
    <property type="match status" value="1"/>
</dbReference>
<comment type="cofactor">
    <cofactor evidence="3">
        <name>Cu cation</name>
        <dbReference type="ChEBI" id="CHEBI:23378"/>
    </cofactor>
    <text evidence="3">Binds 1 copper ion per subunit.</text>
</comment>
<dbReference type="SUPFAM" id="SSF49329">
    <property type="entry name" value="Cu,Zn superoxide dismutase-like"/>
    <property type="match status" value="1"/>
</dbReference>
<keyword evidence="3" id="KW-0862">Zinc</keyword>
<evidence type="ECO:0000256" key="4">
    <source>
        <dbReference type="SAM" id="MobiDB-lite"/>
    </source>
</evidence>
<evidence type="ECO:0000313" key="7">
    <source>
        <dbReference type="Proteomes" id="UP001589700"/>
    </source>
</evidence>
<accession>A0ABV5JRW0</accession>
<comment type="cofactor">
    <cofactor evidence="3">
        <name>Zn(2+)</name>
        <dbReference type="ChEBI" id="CHEBI:29105"/>
    </cofactor>
    <text evidence="3">Binds 1 zinc ion per subunit.</text>
</comment>
<feature type="domain" description="Superoxide dismutase copper/zinc binding" evidence="5">
    <location>
        <begin position="92"/>
        <end position="240"/>
    </location>
</feature>
<feature type="region of interest" description="Disordered" evidence="4">
    <location>
        <begin position="211"/>
        <end position="244"/>
    </location>
</feature>
<keyword evidence="3" id="KW-0186">Copper</keyword>
<keyword evidence="3" id="KW-0479">Metal-binding</keyword>
<keyword evidence="7" id="KW-1185">Reference proteome</keyword>
<feature type="region of interest" description="Disordered" evidence="4">
    <location>
        <begin position="1"/>
        <end position="27"/>
    </location>
</feature>
<evidence type="ECO:0000313" key="6">
    <source>
        <dbReference type="EMBL" id="MFB9260472.1"/>
    </source>
</evidence>
<comment type="similarity">
    <text evidence="1 3">Belongs to the Cu-Zn superoxide dismutase family.</text>
</comment>
<comment type="caution">
    <text evidence="6">The sequence shown here is derived from an EMBL/GenBank/DDBJ whole genome shotgun (WGS) entry which is preliminary data.</text>
</comment>
<dbReference type="EMBL" id="JBHMDY010000006">
    <property type="protein sequence ID" value="MFB9260472.1"/>
    <property type="molecule type" value="Genomic_DNA"/>
</dbReference>
<proteinExistence type="inferred from homology"/>
<dbReference type="PANTHER" id="PTHR10003">
    <property type="entry name" value="SUPEROXIDE DISMUTASE CU-ZN -RELATED"/>
    <property type="match status" value="1"/>
</dbReference>
<reference evidence="6 7" key="1">
    <citation type="submission" date="2024-09" db="EMBL/GenBank/DDBJ databases">
        <authorList>
            <person name="Sun Q."/>
            <person name="Mori K."/>
        </authorList>
    </citation>
    <scope>NUCLEOTIDE SEQUENCE [LARGE SCALE GENOMIC DNA]</scope>
    <source>
        <strain evidence="6 7">CCM 7659</strain>
    </source>
</reference>
<sequence length="244" mass="24996">MGAHISAAAPSTRGCPMTPHTTTARRRTRLGSTYVALAAAALLVASCGTGEDSPAAQGEVTPQSPQTTELADTTEGEQFAVADLVAPEGEPRGTVEFAEVEGGTLVTVEAVDLSPGFHGLHIHTTGLCEPDSENPASPGERGAFLSAGGHLKGDDDEAVHPEHAGDLPTLYVAGDGTGKIVTFTDRLDRDQLLDDDGSAVMIHESSDNLANIPERYAPDGPDSDTQNAGDGGSRIACGVVTELG</sequence>
<dbReference type="Proteomes" id="UP001589700">
    <property type="component" value="Unassembled WGS sequence"/>
</dbReference>
<dbReference type="Gene3D" id="2.60.40.200">
    <property type="entry name" value="Superoxide dismutase, copper/zinc binding domain"/>
    <property type="match status" value="1"/>
</dbReference>
<evidence type="ECO:0000256" key="3">
    <source>
        <dbReference type="RuleBase" id="RU000393"/>
    </source>
</evidence>
<dbReference type="RefSeq" id="WP_338403583.1">
    <property type="nucleotide sequence ID" value="NZ_JAALDM010000174.1"/>
</dbReference>
<dbReference type="InterPro" id="IPR024134">
    <property type="entry name" value="SOD_Cu/Zn_/chaperone"/>
</dbReference>
<gene>
    <name evidence="6" type="ORF">ACFFVD_11725</name>
</gene>
<name>A0ABV5JRW0_9ACTN</name>
<organism evidence="6 7">
    <name type="scientific">Dietzia aerolata</name>
    <dbReference type="NCBI Taxonomy" id="595984"/>
    <lineage>
        <taxon>Bacteria</taxon>
        <taxon>Bacillati</taxon>
        <taxon>Actinomycetota</taxon>
        <taxon>Actinomycetes</taxon>
        <taxon>Mycobacteriales</taxon>
        <taxon>Dietziaceae</taxon>
        <taxon>Dietzia</taxon>
    </lineage>
</organism>
<evidence type="ECO:0000256" key="1">
    <source>
        <dbReference type="ARBA" id="ARBA00010457"/>
    </source>
</evidence>
<protein>
    <recommendedName>
        <fullName evidence="3">Superoxide dismutase [Cu-Zn]</fullName>
        <ecNumber evidence="3">1.15.1.1</ecNumber>
    </recommendedName>
</protein>
<dbReference type="EC" id="1.15.1.1" evidence="3"/>